<dbReference type="EMBL" id="JAGFBS010000016">
    <property type="protein sequence ID" value="KAG6374860.1"/>
    <property type="molecule type" value="Genomic_DNA"/>
</dbReference>
<protein>
    <recommendedName>
        <fullName evidence="3">Heterokaryon incompatibility domain-containing protein</fullName>
    </recommendedName>
</protein>
<accession>A0A8I2YMJ9</accession>
<dbReference type="AlphaFoldDB" id="A0A8I2YMJ9"/>
<keyword evidence="2" id="KW-1185">Reference proteome</keyword>
<dbReference type="OrthoDB" id="674604at2759"/>
<gene>
    <name evidence="1" type="ORF">JVT61DRAFT_3587</name>
</gene>
<organism evidence="1 2">
    <name type="scientific">Boletus reticuloceps</name>
    <dbReference type="NCBI Taxonomy" id="495285"/>
    <lineage>
        <taxon>Eukaryota</taxon>
        <taxon>Fungi</taxon>
        <taxon>Dikarya</taxon>
        <taxon>Basidiomycota</taxon>
        <taxon>Agaricomycotina</taxon>
        <taxon>Agaricomycetes</taxon>
        <taxon>Agaricomycetidae</taxon>
        <taxon>Boletales</taxon>
        <taxon>Boletineae</taxon>
        <taxon>Boletaceae</taxon>
        <taxon>Boletoideae</taxon>
        <taxon>Boletus</taxon>
    </lineage>
</organism>
<evidence type="ECO:0000313" key="2">
    <source>
        <dbReference type="Proteomes" id="UP000683000"/>
    </source>
</evidence>
<reference evidence="1" key="1">
    <citation type="submission" date="2021-03" db="EMBL/GenBank/DDBJ databases">
        <title>Evolutionary innovations through gain and loss of genes in the ectomycorrhizal Boletales.</title>
        <authorList>
            <person name="Wu G."/>
            <person name="Miyauchi S."/>
            <person name="Morin E."/>
            <person name="Yang Z.-L."/>
            <person name="Xu J."/>
            <person name="Martin F.M."/>
        </authorList>
    </citation>
    <scope>NUCLEOTIDE SEQUENCE</scope>
    <source>
        <strain evidence="1">BR01</strain>
    </source>
</reference>
<evidence type="ECO:0008006" key="3">
    <source>
        <dbReference type="Google" id="ProtNLM"/>
    </source>
</evidence>
<proteinExistence type="predicted"/>
<evidence type="ECO:0000313" key="1">
    <source>
        <dbReference type="EMBL" id="KAG6374860.1"/>
    </source>
</evidence>
<name>A0A8I2YMJ9_9AGAM</name>
<dbReference type="Proteomes" id="UP000683000">
    <property type="component" value="Unassembled WGS sequence"/>
</dbReference>
<sequence length="61" mass="6978">MGAQSSSPHGALAGSIWNTRAWTLQEYIAARVIRFYAEDWIVYRDLNLPNHKESPEVISEM</sequence>
<comment type="caution">
    <text evidence="1">The sequence shown here is derived from an EMBL/GenBank/DDBJ whole genome shotgun (WGS) entry which is preliminary data.</text>
</comment>